<sequence>MTASCFLDTNILVYSVDEKDKIKQKVARDLIVSLVRNEDAIISTQTLQEFYNAATKKLIASKKDAGLFVKQFSDIIPVHSNTVNDVLTAIDISDASQLSFWDSLILASAKSCGCSTVYSEDLNDGQTVNGVKIVNPFK</sequence>
<dbReference type="AlphaFoldDB" id="A0A2M9AAH4"/>
<dbReference type="RefSeq" id="WP_100426581.1">
    <property type="nucleotide sequence ID" value="NZ_PGEX01000001.1"/>
</dbReference>
<dbReference type="Pfam" id="PF01850">
    <property type="entry name" value="PIN"/>
    <property type="match status" value="1"/>
</dbReference>
<keyword evidence="3" id="KW-1185">Reference proteome</keyword>
<feature type="domain" description="PIN" evidence="1">
    <location>
        <begin position="6"/>
        <end position="121"/>
    </location>
</feature>
<name>A0A2M9AAH4_9BACT</name>
<dbReference type="InterPro" id="IPR002716">
    <property type="entry name" value="PIN_dom"/>
</dbReference>
<evidence type="ECO:0000259" key="1">
    <source>
        <dbReference type="Pfam" id="PF01850"/>
    </source>
</evidence>
<dbReference type="SUPFAM" id="SSF88723">
    <property type="entry name" value="PIN domain-like"/>
    <property type="match status" value="1"/>
</dbReference>
<organism evidence="2 3">
    <name type="scientific">Hallerella succinigenes</name>
    <dbReference type="NCBI Taxonomy" id="1896222"/>
    <lineage>
        <taxon>Bacteria</taxon>
        <taxon>Pseudomonadati</taxon>
        <taxon>Fibrobacterota</taxon>
        <taxon>Fibrobacteria</taxon>
        <taxon>Fibrobacterales</taxon>
        <taxon>Fibrobacteraceae</taxon>
        <taxon>Hallerella</taxon>
    </lineage>
</organism>
<dbReference type="InterPro" id="IPR029060">
    <property type="entry name" value="PIN-like_dom_sf"/>
</dbReference>
<dbReference type="CDD" id="cd18692">
    <property type="entry name" value="PIN_VapC-like"/>
    <property type="match status" value="1"/>
</dbReference>
<dbReference type="Proteomes" id="UP000231134">
    <property type="component" value="Unassembled WGS sequence"/>
</dbReference>
<comment type="caution">
    <text evidence="2">The sequence shown here is derived from an EMBL/GenBank/DDBJ whole genome shotgun (WGS) entry which is preliminary data.</text>
</comment>
<dbReference type="EMBL" id="PGEX01000001">
    <property type="protein sequence ID" value="PJJ42741.1"/>
    <property type="molecule type" value="Genomic_DNA"/>
</dbReference>
<protein>
    <submittedName>
        <fullName evidence="2">Putative nucleic acid-binding protein</fullName>
    </submittedName>
</protein>
<evidence type="ECO:0000313" key="3">
    <source>
        <dbReference type="Proteomes" id="UP000231134"/>
    </source>
</evidence>
<accession>A0A2M9AAH4</accession>
<gene>
    <name evidence="2" type="ORF">BGX16_2785</name>
</gene>
<evidence type="ECO:0000313" key="2">
    <source>
        <dbReference type="EMBL" id="PJJ42741.1"/>
    </source>
</evidence>
<dbReference type="OrthoDB" id="9792015at2"/>
<dbReference type="Gene3D" id="3.40.50.1010">
    <property type="entry name" value="5'-nuclease"/>
    <property type="match status" value="1"/>
</dbReference>
<reference evidence="2 3" key="1">
    <citation type="submission" date="2017-11" db="EMBL/GenBank/DDBJ databases">
        <title>Animal gut microbial communities from fecal samples from Wisconsin, USA.</title>
        <authorList>
            <person name="Neumann A."/>
        </authorList>
    </citation>
    <scope>NUCLEOTIDE SEQUENCE [LARGE SCALE GENOMIC DNA]</scope>
    <source>
        <strain evidence="2 3">UWS3</strain>
    </source>
</reference>
<proteinExistence type="predicted"/>